<keyword evidence="1" id="KW-1133">Transmembrane helix</keyword>
<gene>
    <name evidence="2" type="ORF">EX30DRAFT_68005</name>
</gene>
<keyword evidence="1" id="KW-0812">Transmembrane</keyword>
<dbReference type="Proteomes" id="UP000298138">
    <property type="component" value="Unassembled WGS sequence"/>
</dbReference>
<sequence>MSGDFMIMALGVGDNVFIIFFFANLRFFFMVLLCFPFPRFVEGGVVCEVFAFFLSRVCSCMLGIGVFFFLVFLIVFSFWSDLVGKRVAGIISSLVSSGCYVFPFFPPFFFETCFLRFVTGCFCRFPGKQQPHEWQSGNTNGR</sequence>
<dbReference type="AlphaFoldDB" id="A0A4V3SIG5"/>
<dbReference type="InParanoid" id="A0A4V3SIG5"/>
<feature type="transmembrane region" description="Helical" evidence="1">
    <location>
        <begin position="16"/>
        <end position="37"/>
    </location>
</feature>
<evidence type="ECO:0008006" key="4">
    <source>
        <dbReference type="Google" id="ProtNLM"/>
    </source>
</evidence>
<evidence type="ECO:0000256" key="1">
    <source>
        <dbReference type="SAM" id="Phobius"/>
    </source>
</evidence>
<organism evidence="2 3">
    <name type="scientific">Ascodesmis nigricans</name>
    <dbReference type="NCBI Taxonomy" id="341454"/>
    <lineage>
        <taxon>Eukaryota</taxon>
        <taxon>Fungi</taxon>
        <taxon>Dikarya</taxon>
        <taxon>Ascomycota</taxon>
        <taxon>Pezizomycotina</taxon>
        <taxon>Pezizomycetes</taxon>
        <taxon>Pezizales</taxon>
        <taxon>Ascodesmidaceae</taxon>
        <taxon>Ascodesmis</taxon>
    </lineage>
</organism>
<reference evidence="2 3" key="1">
    <citation type="submission" date="2019-04" db="EMBL/GenBank/DDBJ databases">
        <title>Comparative genomics and transcriptomics to analyze fruiting body development in filamentous ascomycetes.</title>
        <authorList>
            <consortium name="DOE Joint Genome Institute"/>
            <person name="Lutkenhaus R."/>
            <person name="Traeger S."/>
            <person name="Breuer J."/>
            <person name="Kuo A."/>
            <person name="Lipzen A."/>
            <person name="Pangilinan J."/>
            <person name="Dilworth D."/>
            <person name="Sandor L."/>
            <person name="Poggeler S."/>
            <person name="Barry K."/>
            <person name="Grigoriev I.V."/>
            <person name="Nowrousian M."/>
        </authorList>
    </citation>
    <scope>NUCLEOTIDE SEQUENCE [LARGE SCALE GENOMIC DNA]</scope>
    <source>
        <strain evidence="2 3">CBS 389.68</strain>
    </source>
</reference>
<feature type="transmembrane region" description="Helical" evidence="1">
    <location>
        <begin position="49"/>
        <end position="75"/>
    </location>
</feature>
<evidence type="ECO:0000313" key="3">
    <source>
        <dbReference type="Proteomes" id="UP000298138"/>
    </source>
</evidence>
<name>A0A4V3SIG5_9PEZI</name>
<accession>A0A4V3SIG5</accession>
<keyword evidence="3" id="KW-1185">Reference proteome</keyword>
<protein>
    <recommendedName>
        <fullName evidence="4">Transmembrane protein</fullName>
    </recommendedName>
</protein>
<keyword evidence="1" id="KW-0472">Membrane</keyword>
<proteinExistence type="predicted"/>
<feature type="transmembrane region" description="Helical" evidence="1">
    <location>
        <begin position="87"/>
        <end position="110"/>
    </location>
</feature>
<evidence type="ECO:0000313" key="2">
    <source>
        <dbReference type="EMBL" id="TGZ80045.1"/>
    </source>
</evidence>
<dbReference type="EMBL" id="ML220127">
    <property type="protein sequence ID" value="TGZ80045.1"/>
    <property type="molecule type" value="Genomic_DNA"/>
</dbReference>